<feature type="transmembrane region" description="Helical" evidence="1">
    <location>
        <begin position="189"/>
        <end position="215"/>
    </location>
</feature>
<reference evidence="2" key="1">
    <citation type="submission" date="2020-03" db="EMBL/GenBank/DDBJ databases">
        <authorList>
            <person name="Guo F."/>
        </authorList>
    </citation>
    <scope>NUCLEOTIDE SEQUENCE</scope>
    <source>
        <strain evidence="2">JCM 30134</strain>
    </source>
</reference>
<name>A0A9E5JSJ3_9GAMM</name>
<dbReference type="RefSeq" id="WP_167182151.1">
    <property type="nucleotide sequence ID" value="NZ_JAAONZ010000002.1"/>
</dbReference>
<keyword evidence="3" id="KW-1185">Reference proteome</keyword>
<keyword evidence="1" id="KW-0812">Transmembrane</keyword>
<dbReference type="EMBL" id="JAAONZ010000002">
    <property type="protein sequence ID" value="NHO64768.1"/>
    <property type="molecule type" value="Genomic_DNA"/>
</dbReference>
<evidence type="ECO:0000313" key="2">
    <source>
        <dbReference type="EMBL" id="NHO64768.1"/>
    </source>
</evidence>
<dbReference type="Proteomes" id="UP000787472">
    <property type="component" value="Unassembled WGS sequence"/>
</dbReference>
<protein>
    <submittedName>
        <fullName evidence="2">Uncharacterized protein</fullName>
    </submittedName>
</protein>
<evidence type="ECO:0000256" key="1">
    <source>
        <dbReference type="SAM" id="Phobius"/>
    </source>
</evidence>
<feature type="transmembrane region" description="Helical" evidence="1">
    <location>
        <begin position="12"/>
        <end position="35"/>
    </location>
</feature>
<organism evidence="2 3">
    <name type="scientific">Pseudomaricurvus hydrocarbonicus</name>
    <dbReference type="NCBI Taxonomy" id="1470433"/>
    <lineage>
        <taxon>Bacteria</taxon>
        <taxon>Pseudomonadati</taxon>
        <taxon>Pseudomonadota</taxon>
        <taxon>Gammaproteobacteria</taxon>
        <taxon>Cellvibrionales</taxon>
        <taxon>Cellvibrionaceae</taxon>
        <taxon>Pseudomaricurvus</taxon>
    </lineage>
</organism>
<evidence type="ECO:0000313" key="3">
    <source>
        <dbReference type="Proteomes" id="UP000787472"/>
    </source>
</evidence>
<feature type="transmembrane region" description="Helical" evidence="1">
    <location>
        <begin position="91"/>
        <end position="109"/>
    </location>
</feature>
<sequence>MPVQPIDHPLNLTMQTILTVGSWSLTLVFLIMAVIKDKRDGCPFYTLLVLAGLCGAYAEPLYDVGFMLWFYTPGIWSHFTAFAIPQPNWTHSGYVVLYSGTAMLIVEAIRNGLDRTGLFKWWLIALSMSMAFEITGINCGAYTYWGPHAFRIFDYPLVIGVLEATQVICYSVIASLIRTRATSNLQFLGLLVLFPSTFFMINFGVGSPVIIGLHWPTVTPWLVQVTSIISILASIYCVYIASKVLPATRITPQATPLMS</sequence>
<keyword evidence="1" id="KW-0472">Membrane</keyword>
<comment type="caution">
    <text evidence="2">The sequence shown here is derived from an EMBL/GenBank/DDBJ whole genome shotgun (WGS) entry which is preliminary data.</text>
</comment>
<feature type="transmembrane region" description="Helical" evidence="1">
    <location>
        <begin position="157"/>
        <end position="177"/>
    </location>
</feature>
<feature type="transmembrane region" description="Helical" evidence="1">
    <location>
        <begin position="47"/>
        <end position="71"/>
    </location>
</feature>
<accession>A0A9E5JSJ3</accession>
<dbReference type="AlphaFoldDB" id="A0A9E5JSJ3"/>
<proteinExistence type="predicted"/>
<feature type="transmembrane region" description="Helical" evidence="1">
    <location>
        <begin position="121"/>
        <end position="145"/>
    </location>
</feature>
<keyword evidence="1" id="KW-1133">Transmembrane helix</keyword>
<feature type="transmembrane region" description="Helical" evidence="1">
    <location>
        <begin position="221"/>
        <end position="241"/>
    </location>
</feature>
<gene>
    <name evidence="2" type="ORF">G8770_04310</name>
</gene>